<name>A0ACB8W4K9_9TELE</name>
<keyword evidence="2" id="KW-1185">Reference proteome</keyword>
<evidence type="ECO:0000313" key="1">
    <source>
        <dbReference type="EMBL" id="KAI3362792.1"/>
    </source>
</evidence>
<accession>A0ACB8W4K9</accession>
<gene>
    <name evidence="1" type="ORF">L3Q82_001653</name>
</gene>
<protein>
    <submittedName>
        <fullName evidence="1">Uncharacterized protein</fullName>
    </submittedName>
</protein>
<organism evidence="1 2">
    <name type="scientific">Scortum barcoo</name>
    <name type="common">barcoo grunter</name>
    <dbReference type="NCBI Taxonomy" id="214431"/>
    <lineage>
        <taxon>Eukaryota</taxon>
        <taxon>Metazoa</taxon>
        <taxon>Chordata</taxon>
        <taxon>Craniata</taxon>
        <taxon>Vertebrata</taxon>
        <taxon>Euteleostomi</taxon>
        <taxon>Actinopterygii</taxon>
        <taxon>Neopterygii</taxon>
        <taxon>Teleostei</taxon>
        <taxon>Neoteleostei</taxon>
        <taxon>Acanthomorphata</taxon>
        <taxon>Eupercaria</taxon>
        <taxon>Centrarchiformes</taxon>
        <taxon>Terapontoidei</taxon>
        <taxon>Terapontidae</taxon>
        <taxon>Scortum</taxon>
    </lineage>
</organism>
<reference evidence="1" key="1">
    <citation type="submission" date="2022-04" db="EMBL/GenBank/DDBJ databases">
        <title>Jade perch genome.</title>
        <authorList>
            <person name="Chao B."/>
        </authorList>
    </citation>
    <scope>NUCLEOTIDE SEQUENCE</scope>
    <source>
        <strain evidence="1">CB-2022</strain>
    </source>
</reference>
<proteinExistence type="predicted"/>
<comment type="caution">
    <text evidence="1">The sequence shown here is derived from an EMBL/GenBank/DDBJ whole genome shotgun (WGS) entry which is preliminary data.</text>
</comment>
<dbReference type="Proteomes" id="UP000831701">
    <property type="component" value="Chromosome 14"/>
</dbReference>
<dbReference type="EMBL" id="CM041544">
    <property type="protein sequence ID" value="KAI3362792.1"/>
    <property type="molecule type" value="Genomic_DNA"/>
</dbReference>
<sequence length="349" mass="38372">MQFSPNNGDFTFVSSTEAEELSGTISAPDIKLNMGSESVKDPYATTFLRQRGYGWLLEVEEDGSEESKPLLEELDIDLKDIYYKIRCVLMPMPSLGYNRQVVRDNPDFWGPLAVVLLFSMISIYGQFRVVSWIITIWIFGSLTIFLLARVLGGEVSFGQVLGVIGYSLLPLIVIAPLLLVIGGFEVVSTLIKLFGVFWAAYSAASLLVGDEFKTKKPLLIYPIFLLYIYFLSLYTDLWISAAEAVLLGQLECFRKSLRINRVSEVLPLGSINAMAIHLDVDAGDLCCLISHNKLDCLLTDTVSKRAQKQLSFSSALGVIAGGDPATLAPFTYGVTAGEPSLEFLSADGE</sequence>
<evidence type="ECO:0000313" key="2">
    <source>
        <dbReference type="Proteomes" id="UP000831701"/>
    </source>
</evidence>